<accession>A0A3S0QVU8</accession>
<evidence type="ECO:0000313" key="2">
    <source>
        <dbReference type="EMBL" id="RUM03637.1"/>
    </source>
</evidence>
<name>A0A2A6J206_9HYPH</name>
<dbReference type="EMBL" id="RJTJ01000017">
    <property type="protein sequence ID" value="RUM03637.1"/>
    <property type="molecule type" value="Genomic_DNA"/>
</dbReference>
<keyword evidence="3" id="KW-1185">Reference proteome</keyword>
<dbReference type="OrthoDB" id="8375321at2"/>
<comment type="caution">
    <text evidence="1">The sequence shown here is derived from an EMBL/GenBank/DDBJ whole genome shotgun (WGS) entry which is preliminary data.</text>
</comment>
<gene>
    <name evidence="1" type="ORF">CO666_31870</name>
    <name evidence="2" type="ORF">EFR84_19240</name>
</gene>
<evidence type="ECO:0000313" key="1">
    <source>
        <dbReference type="EMBL" id="PDT00219.1"/>
    </source>
</evidence>
<dbReference type="EMBL" id="NWSV01000045">
    <property type="protein sequence ID" value="PDT00219.1"/>
    <property type="molecule type" value="Genomic_DNA"/>
</dbReference>
<protein>
    <submittedName>
        <fullName evidence="1">Uncharacterized protein</fullName>
    </submittedName>
</protein>
<proteinExistence type="predicted"/>
<evidence type="ECO:0000313" key="3">
    <source>
        <dbReference type="Proteomes" id="UP000220768"/>
    </source>
</evidence>
<dbReference type="AlphaFoldDB" id="A0A2A6J206"/>
<dbReference type="Proteomes" id="UP000278081">
    <property type="component" value="Unassembled WGS sequence"/>
</dbReference>
<dbReference type="Proteomes" id="UP000220768">
    <property type="component" value="Unassembled WGS sequence"/>
</dbReference>
<sequence>MAHCVTSPKIAVDEFSQCCGSAAANQPRRFRRCGWQQVVVPIASYPCGAIAHSRLAGTAGRLAICRAGANELMKGGCHFVRRLRSWSCSCATLGAFVLRSRSTVPLRGVIWLGSQTVTGTMPATSRL</sequence>
<reference evidence="1 3" key="1">
    <citation type="submission" date="2017-09" db="EMBL/GenBank/DDBJ databases">
        <title>Comparative genomics of rhizobia isolated from Phaseolus vulgaris in China.</title>
        <authorList>
            <person name="Tong W."/>
        </authorList>
    </citation>
    <scope>NUCLEOTIDE SEQUENCE [LARGE SCALE GENOMIC DNA]</scope>
    <source>
        <strain evidence="1 3">C5</strain>
    </source>
</reference>
<organism evidence="1 3">
    <name type="scientific">Rhizobium chutanense</name>
    <dbReference type="NCBI Taxonomy" id="2035448"/>
    <lineage>
        <taxon>Bacteria</taxon>
        <taxon>Pseudomonadati</taxon>
        <taxon>Pseudomonadota</taxon>
        <taxon>Alphaproteobacteria</taxon>
        <taxon>Hyphomicrobiales</taxon>
        <taxon>Rhizobiaceae</taxon>
        <taxon>Rhizobium/Agrobacterium group</taxon>
        <taxon>Rhizobium</taxon>
    </lineage>
</organism>
<accession>A0A2A6J206</accession>
<evidence type="ECO:0000313" key="4">
    <source>
        <dbReference type="Proteomes" id="UP000278081"/>
    </source>
</evidence>
<reference evidence="2 4" key="2">
    <citation type="submission" date="2018-11" db="EMBL/GenBank/DDBJ databases">
        <title>Rhizobium chutanense sp. nov., isolated from root nodules of Phaseolus vulgaris in China.</title>
        <authorList>
            <person name="Huo Y."/>
        </authorList>
    </citation>
    <scope>NUCLEOTIDE SEQUENCE [LARGE SCALE GENOMIC DNA]</scope>
    <source>
        <strain evidence="2 4">C16</strain>
    </source>
</reference>